<dbReference type="STRING" id="216946.STURO_v1c03710"/>
<organism evidence="3 4">
    <name type="scientific">Spiroplasma turonicum</name>
    <dbReference type="NCBI Taxonomy" id="216946"/>
    <lineage>
        <taxon>Bacteria</taxon>
        <taxon>Bacillati</taxon>
        <taxon>Mycoplasmatota</taxon>
        <taxon>Mollicutes</taxon>
        <taxon>Entomoplasmatales</taxon>
        <taxon>Spiroplasmataceae</taxon>
        <taxon>Spiroplasma</taxon>
    </lineage>
</organism>
<dbReference type="RefSeq" id="WP_075048213.1">
    <property type="nucleotide sequence ID" value="NZ_CP012328.1"/>
</dbReference>
<reference evidence="3 4" key="1">
    <citation type="journal article" date="2015" name="Genome Announc.">
        <title>Complete Genome Sequence of Spiroplasma turonicum Strain Tab4cT, a Parasite of a Horse Fly, Haematopota sp. (Diptera: Tabanidae).</title>
        <authorList>
            <person name="Davis R.E."/>
            <person name="Shao J."/>
            <person name="Zhao Y."/>
            <person name="Gasparich G.E."/>
            <person name="Gaynor B.J."/>
            <person name="Donofrio N."/>
        </authorList>
    </citation>
    <scope>NUCLEOTIDE SEQUENCE [LARGE SCALE GENOMIC DNA]</scope>
    <source>
        <strain evidence="3 4">Tab4c</strain>
    </source>
</reference>
<dbReference type="InterPro" id="IPR018357">
    <property type="entry name" value="Hexapep_transf_CS"/>
</dbReference>
<evidence type="ECO:0000313" key="4">
    <source>
        <dbReference type="Proteomes" id="UP000067243"/>
    </source>
</evidence>
<dbReference type="KEGG" id="stur:STURON_00371"/>
<dbReference type="Pfam" id="PF00132">
    <property type="entry name" value="Hexapep"/>
    <property type="match status" value="1"/>
</dbReference>
<dbReference type="Proteomes" id="UP000067243">
    <property type="component" value="Chromosome"/>
</dbReference>
<gene>
    <name evidence="3" type="ORF">STURON_00371</name>
</gene>
<name>A0A0K1P6V8_9MOLU</name>
<dbReference type="OrthoDB" id="9801697at2"/>
<dbReference type="GO" id="GO:0016740">
    <property type="term" value="F:transferase activity"/>
    <property type="evidence" value="ECO:0007669"/>
    <property type="project" value="UniProtKB-KW"/>
</dbReference>
<dbReference type="InterPro" id="IPR011004">
    <property type="entry name" value="Trimer_LpxA-like_sf"/>
</dbReference>
<dbReference type="CDD" id="cd03349">
    <property type="entry name" value="LbH_XAT"/>
    <property type="match status" value="1"/>
</dbReference>
<dbReference type="PANTHER" id="PTHR43300:SF11">
    <property type="entry name" value="ACETYLTRANSFERASE RV3034C-RELATED"/>
    <property type="match status" value="1"/>
</dbReference>
<dbReference type="InterPro" id="IPR001451">
    <property type="entry name" value="Hexapep"/>
</dbReference>
<dbReference type="SUPFAM" id="SSF51161">
    <property type="entry name" value="Trimeric LpxA-like enzymes"/>
    <property type="match status" value="1"/>
</dbReference>
<sequence length="191" mass="22018">MAKSNKVFILNKYITNKNIIVGDYTYLYTFNGINNAIEWQNKNVLYHFPEVYDDYLHIGKFCAIADDVKIFMNGANHRIESLSTFPFEMFADFKVDNIKRNKVFKNTIIENDVWIGNGVTILPGLKIGSGSIIGAKSVVTKDVEPYSIVAGNPAKLIRFRFENSKIKELLELKWWDKPVEEIKKLIPYLTK</sequence>
<keyword evidence="4" id="KW-1185">Reference proteome</keyword>
<accession>A0A0K1P6V8</accession>
<evidence type="ECO:0000256" key="1">
    <source>
        <dbReference type="ARBA" id="ARBA00022679"/>
    </source>
</evidence>
<dbReference type="PATRIC" id="fig|216946.3.peg.371"/>
<dbReference type="PROSITE" id="PS00101">
    <property type="entry name" value="HEXAPEP_TRANSFERASES"/>
    <property type="match status" value="1"/>
</dbReference>
<dbReference type="Gene3D" id="2.160.10.10">
    <property type="entry name" value="Hexapeptide repeat proteins"/>
    <property type="match status" value="1"/>
</dbReference>
<evidence type="ECO:0000256" key="2">
    <source>
        <dbReference type="ARBA" id="ARBA00022737"/>
    </source>
</evidence>
<dbReference type="AlphaFoldDB" id="A0A0K1P6V8"/>
<keyword evidence="1 3" id="KW-0808">Transferase</keyword>
<dbReference type="InterPro" id="IPR050179">
    <property type="entry name" value="Trans_hexapeptide_repeat"/>
</dbReference>
<dbReference type="PANTHER" id="PTHR43300">
    <property type="entry name" value="ACETYLTRANSFERASE"/>
    <property type="match status" value="1"/>
</dbReference>
<evidence type="ECO:0000313" key="3">
    <source>
        <dbReference type="EMBL" id="AKU79617.1"/>
    </source>
</evidence>
<keyword evidence="2" id="KW-0677">Repeat</keyword>
<dbReference type="EMBL" id="CP012328">
    <property type="protein sequence ID" value="AKU79617.1"/>
    <property type="molecule type" value="Genomic_DNA"/>
</dbReference>
<protein>
    <submittedName>
        <fullName evidence="3">Acetyltransferase</fullName>
    </submittedName>
</protein>
<proteinExistence type="predicted"/>